<accession>X1H363</accession>
<dbReference type="EMBL" id="BARU01020659">
    <property type="protein sequence ID" value="GAH51515.1"/>
    <property type="molecule type" value="Genomic_DNA"/>
</dbReference>
<organism evidence="1">
    <name type="scientific">marine sediment metagenome</name>
    <dbReference type="NCBI Taxonomy" id="412755"/>
    <lineage>
        <taxon>unclassified sequences</taxon>
        <taxon>metagenomes</taxon>
        <taxon>ecological metagenomes</taxon>
    </lineage>
</organism>
<gene>
    <name evidence="1" type="ORF">S03H2_33893</name>
</gene>
<protein>
    <submittedName>
        <fullName evidence="1">Uncharacterized protein</fullName>
    </submittedName>
</protein>
<evidence type="ECO:0000313" key="1">
    <source>
        <dbReference type="EMBL" id="GAH51515.1"/>
    </source>
</evidence>
<proteinExistence type="predicted"/>
<name>X1H363_9ZZZZ</name>
<reference evidence="1" key="1">
    <citation type="journal article" date="2014" name="Front. Microbiol.">
        <title>High frequency of phylogenetically diverse reductive dehalogenase-homologous genes in deep subseafloor sedimentary metagenomes.</title>
        <authorList>
            <person name="Kawai M."/>
            <person name="Futagami T."/>
            <person name="Toyoda A."/>
            <person name="Takaki Y."/>
            <person name="Nishi S."/>
            <person name="Hori S."/>
            <person name="Arai W."/>
            <person name="Tsubouchi T."/>
            <person name="Morono Y."/>
            <person name="Uchiyama I."/>
            <person name="Ito T."/>
            <person name="Fujiyama A."/>
            <person name="Inagaki F."/>
            <person name="Takami H."/>
        </authorList>
    </citation>
    <scope>NUCLEOTIDE SEQUENCE</scope>
    <source>
        <strain evidence="1">Expedition CK06-06</strain>
    </source>
</reference>
<dbReference type="AlphaFoldDB" id="X1H363"/>
<comment type="caution">
    <text evidence="1">The sequence shown here is derived from an EMBL/GenBank/DDBJ whole genome shotgun (WGS) entry which is preliminary data.</text>
</comment>
<sequence>MNNSDYTKKLENLIKQMLQPLKDIPFNLVIEAMTGKKVIFFDFTRLDHQDVLKFLKQSALKAGKEINKQES</sequence>